<feature type="domain" description="Calcineurin-like phosphoesterase" evidence="3">
    <location>
        <begin position="4"/>
        <end position="145"/>
    </location>
</feature>
<keyword evidence="5" id="KW-1185">Reference proteome</keyword>
<gene>
    <name evidence="4" type="ORF">NW133_10800</name>
</gene>
<dbReference type="NCBIfam" id="TIGR00040">
    <property type="entry name" value="yfcE"/>
    <property type="match status" value="1"/>
</dbReference>
<dbReference type="EC" id="3.1.4.-" evidence="2"/>
<evidence type="ECO:0000313" key="5">
    <source>
        <dbReference type="Proteomes" id="UP001072952"/>
    </source>
</evidence>
<dbReference type="PANTHER" id="PTHR11124">
    <property type="entry name" value="VACUOLAR SORTING PROTEIN VPS29"/>
    <property type="match status" value="1"/>
</dbReference>
<comment type="similarity">
    <text evidence="1 2">Belongs to the metallophosphoesterase superfamily. YfcE family.</text>
</comment>
<name>A0ABT4BMS6_9STAP</name>
<evidence type="ECO:0000256" key="1">
    <source>
        <dbReference type="ARBA" id="ARBA00008950"/>
    </source>
</evidence>
<evidence type="ECO:0000313" key="4">
    <source>
        <dbReference type="EMBL" id="MCY1583985.1"/>
    </source>
</evidence>
<dbReference type="Proteomes" id="UP001072952">
    <property type="component" value="Unassembled WGS sequence"/>
</dbReference>
<sequence length="175" mass="20146">MTQLLLISDNHTEAGILHDVLTHNEDCDEAIHLGDSQFTYDDTDLSRFVRVKGNTDFYPEFPAEEIVSINGIRAFCAHGHVHQVNRTRDILVNQAKMHQCDFAFYGHTHVARYEEIDGVHVINPGSISQSRSRVEETYAVVTIDDETGKGHVEFKNRKHQVIHEVQFELSRREKY</sequence>
<dbReference type="SUPFAM" id="SSF56300">
    <property type="entry name" value="Metallo-dependent phosphatases"/>
    <property type="match status" value="1"/>
</dbReference>
<dbReference type="RefSeq" id="WP_124226092.1">
    <property type="nucleotide sequence ID" value="NZ_JANSKN010000018.1"/>
</dbReference>
<comment type="caution">
    <text evidence="4">The sequence shown here is derived from an EMBL/GenBank/DDBJ whole genome shotgun (WGS) entry which is preliminary data.</text>
</comment>
<keyword evidence="2" id="KW-0479">Metal-binding</keyword>
<dbReference type="Gene3D" id="3.60.21.10">
    <property type="match status" value="1"/>
</dbReference>
<dbReference type="EMBL" id="JANSLD010000035">
    <property type="protein sequence ID" value="MCY1583985.1"/>
    <property type="molecule type" value="Genomic_DNA"/>
</dbReference>
<dbReference type="InterPro" id="IPR029052">
    <property type="entry name" value="Metallo-depent_PP-like"/>
</dbReference>
<reference evidence="4" key="2">
    <citation type="submission" date="2022-08" db="EMBL/GenBank/DDBJ databases">
        <authorList>
            <person name="Magnan C."/>
        </authorList>
    </citation>
    <scope>NUCLEOTIDE SEQUENCE</scope>
    <source>
        <strain evidence="4">NSP012P</strain>
    </source>
</reference>
<dbReference type="InterPro" id="IPR024654">
    <property type="entry name" value="Calcineurin-like_PHP_lpxH"/>
</dbReference>
<protein>
    <recommendedName>
        <fullName evidence="2">Phosphoesterase</fullName>
        <ecNumber evidence="2">3.1.4.-</ecNumber>
    </recommendedName>
</protein>
<comment type="cofactor">
    <cofactor evidence="2">
        <name>a divalent metal cation</name>
        <dbReference type="ChEBI" id="CHEBI:60240"/>
    </cofactor>
</comment>
<dbReference type="InterPro" id="IPR000979">
    <property type="entry name" value="Phosphodiesterase_MJ0936/Vps29"/>
</dbReference>
<evidence type="ECO:0000259" key="3">
    <source>
        <dbReference type="Pfam" id="PF12850"/>
    </source>
</evidence>
<accession>A0ABT4BMS6</accession>
<dbReference type="Pfam" id="PF12850">
    <property type="entry name" value="Metallophos_2"/>
    <property type="match status" value="1"/>
</dbReference>
<reference evidence="4" key="1">
    <citation type="journal article" date="2022" name="Int. J. Mol. Sci.">
        <title>Phenotypic and Genotypic Virulence Characterisation of Staphylococcus pettenkoferi Strains Isolated from Human Bloodstream and Diabetic Foot Infections.</title>
        <authorList>
            <person name="Magnan C."/>
            <person name="Ahmad-Mansour N."/>
            <person name="Pouget C."/>
            <person name="Morsli M."/>
            <person name="Huc-Brandt S."/>
            <person name="Pantel A."/>
            <person name="Dunyach-Remy C."/>
            <person name="Sotto A."/>
            <person name="Molle V."/>
            <person name="Lavigne J.-P."/>
        </authorList>
    </citation>
    <scope>NUCLEOTIDE SEQUENCE</scope>
    <source>
        <strain evidence="4">NSP012P</strain>
    </source>
</reference>
<proteinExistence type="inferred from homology"/>
<organism evidence="4 5">
    <name type="scientific">Staphylococcus pettenkoferi</name>
    <dbReference type="NCBI Taxonomy" id="170573"/>
    <lineage>
        <taxon>Bacteria</taxon>
        <taxon>Bacillati</taxon>
        <taxon>Bacillota</taxon>
        <taxon>Bacilli</taxon>
        <taxon>Bacillales</taxon>
        <taxon>Staphylococcaceae</taxon>
        <taxon>Staphylococcus</taxon>
    </lineage>
</organism>
<evidence type="ECO:0000256" key="2">
    <source>
        <dbReference type="RuleBase" id="RU362039"/>
    </source>
</evidence>